<keyword evidence="3" id="KW-1185">Reference proteome</keyword>
<evidence type="ECO:0000313" key="2">
    <source>
        <dbReference type="EMBL" id="KAJ8962427.1"/>
    </source>
</evidence>
<organism evidence="2 3">
    <name type="scientific">Molorchus minor</name>
    <dbReference type="NCBI Taxonomy" id="1323400"/>
    <lineage>
        <taxon>Eukaryota</taxon>
        <taxon>Metazoa</taxon>
        <taxon>Ecdysozoa</taxon>
        <taxon>Arthropoda</taxon>
        <taxon>Hexapoda</taxon>
        <taxon>Insecta</taxon>
        <taxon>Pterygota</taxon>
        <taxon>Neoptera</taxon>
        <taxon>Endopterygota</taxon>
        <taxon>Coleoptera</taxon>
        <taxon>Polyphaga</taxon>
        <taxon>Cucujiformia</taxon>
        <taxon>Chrysomeloidea</taxon>
        <taxon>Cerambycidae</taxon>
        <taxon>Lamiinae</taxon>
        <taxon>Monochamini</taxon>
        <taxon>Molorchus</taxon>
    </lineage>
</organism>
<sequence length="440" mass="50178">MSEYYENLRAANQKEGSTRYSGSGSRPVDIASQNQPNIKLPQIIFPKFSGAYENCLEFRDTFDSLINSNSVITDIQRYHYLRAALEDGAWETLLQRYNNTNVLVHNHIKSIFDLPNLTQESAADLRKMLDSVSKHLRSLQSLEQPVEHWGTLLVYILSNKLDKTTAREWEKMKGNLDPYPQQSETEDDKKSATIQNPAAILKLGEGERTKTLGLYWFCASDDLMYTITNSLISTSIAKRSVLSDYTSFSGTNHFLSDLDTCWHRFRQQLPVLNTLQVSRPVLISNPITIEIHGFSDASSKAYGACIHRHTLYIRSVSLFGEIVVRLLCAKIRVAPLKSLTIPTLKLCGTLLLRQLVNKVKNSLSFDEIFLWCDSSVCLSWIQTQPNRLQVFIQNRVAQIQELTQSRQWHYVHTKENPATFSWSLSSRPYNKYTLVVGASV</sequence>
<reference evidence="2" key="1">
    <citation type="journal article" date="2023" name="Insect Mol. Biol.">
        <title>Genome sequencing provides insights into the evolution of gene families encoding plant cell wall-degrading enzymes in longhorned beetles.</title>
        <authorList>
            <person name="Shin N.R."/>
            <person name="Okamura Y."/>
            <person name="Kirsch R."/>
            <person name="Pauchet Y."/>
        </authorList>
    </citation>
    <scope>NUCLEOTIDE SEQUENCE</scope>
    <source>
        <strain evidence="2">MMC_N1</strain>
    </source>
</reference>
<feature type="region of interest" description="Disordered" evidence="1">
    <location>
        <begin position="172"/>
        <end position="192"/>
    </location>
</feature>
<feature type="non-terminal residue" evidence="2">
    <location>
        <position position="440"/>
    </location>
</feature>
<comment type="caution">
    <text evidence="2">The sequence shown here is derived from an EMBL/GenBank/DDBJ whole genome shotgun (WGS) entry which is preliminary data.</text>
</comment>
<name>A0ABQ9IRT4_9CUCU</name>
<proteinExistence type="predicted"/>
<dbReference type="Pfam" id="PF03564">
    <property type="entry name" value="DUF1759"/>
    <property type="match status" value="1"/>
</dbReference>
<accession>A0ABQ9IRT4</accession>
<evidence type="ECO:0000313" key="3">
    <source>
        <dbReference type="Proteomes" id="UP001162164"/>
    </source>
</evidence>
<dbReference type="InterPro" id="IPR005312">
    <property type="entry name" value="DUF1759"/>
</dbReference>
<dbReference type="Pfam" id="PF05380">
    <property type="entry name" value="Peptidase_A17"/>
    <property type="match status" value="1"/>
</dbReference>
<dbReference type="PANTHER" id="PTHR47331">
    <property type="entry name" value="PHD-TYPE DOMAIN-CONTAINING PROTEIN"/>
    <property type="match status" value="1"/>
</dbReference>
<gene>
    <name evidence="2" type="ORF">NQ317_008723</name>
</gene>
<dbReference type="InterPro" id="IPR008042">
    <property type="entry name" value="Retrotrans_Pao"/>
</dbReference>
<dbReference type="EMBL" id="JAPWTJ010003114">
    <property type="protein sequence ID" value="KAJ8962427.1"/>
    <property type="molecule type" value="Genomic_DNA"/>
</dbReference>
<dbReference type="Proteomes" id="UP001162164">
    <property type="component" value="Unassembled WGS sequence"/>
</dbReference>
<evidence type="ECO:0000256" key="1">
    <source>
        <dbReference type="SAM" id="MobiDB-lite"/>
    </source>
</evidence>
<protein>
    <submittedName>
        <fullName evidence="2">Uncharacterized protein</fullName>
    </submittedName>
</protein>